<organism evidence="7 8">
    <name type="scientific">Paracoccus stylophorae</name>
    <dbReference type="NCBI Taxonomy" id="659350"/>
    <lineage>
        <taxon>Bacteria</taxon>
        <taxon>Pseudomonadati</taxon>
        <taxon>Pseudomonadota</taxon>
        <taxon>Alphaproteobacteria</taxon>
        <taxon>Rhodobacterales</taxon>
        <taxon>Paracoccaceae</taxon>
        <taxon>Paracoccus</taxon>
    </lineage>
</organism>
<proteinExistence type="predicted"/>
<feature type="region of interest" description="Disordered" evidence="6">
    <location>
        <begin position="311"/>
        <end position="334"/>
    </location>
</feature>
<keyword evidence="4" id="KW-0808">Transferase</keyword>
<evidence type="ECO:0000256" key="2">
    <source>
        <dbReference type="ARBA" id="ARBA00022475"/>
    </source>
</evidence>
<keyword evidence="8" id="KW-1185">Reference proteome</keyword>
<keyword evidence="3" id="KW-0328">Glycosyltransferase</keyword>
<evidence type="ECO:0000256" key="6">
    <source>
        <dbReference type="SAM" id="MobiDB-lite"/>
    </source>
</evidence>
<dbReference type="RefSeq" id="WP_272858754.1">
    <property type="nucleotide sequence ID" value="NZ_CP067134.1"/>
</dbReference>
<keyword evidence="5" id="KW-0472">Membrane</keyword>
<protein>
    <submittedName>
        <fullName evidence="7">Glycosyltransferase family 2 protein</fullName>
    </submittedName>
</protein>
<dbReference type="PANTHER" id="PTHR43646">
    <property type="entry name" value="GLYCOSYLTRANSFERASE"/>
    <property type="match status" value="1"/>
</dbReference>
<dbReference type="PANTHER" id="PTHR43646:SF2">
    <property type="entry name" value="GLYCOSYLTRANSFERASE 2-LIKE DOMAIN-CONTAINING PROTEIN"/>
    <property type="match status" value="1"/>
</dbReference>
<dbReference type="Gene3D" id="3.90.550.10">
    <property type="entry name" value="Spore Coat Polysaccharide Biosynthesis Protein SpsA, Chain A"/>
    <property type="match status" value="1"/>
</dbReference>
<evidence type="ECO:0000256" key="4">
    <source>
        <dbReference type="ARBA" id="ARBA00022679"/>
    </source>
</evidence>
<reference evidence="7 8" key="1">
    <citation type="submission" date="2021-01" db="EMBL/GenBank/DDBJ databases">
        <title>Biogeographic distribution of Paracoccus.</title>
        <authorList>
            <person name="Hollensteiner J."/>
            <person name="Leineberger J."/>
            <person name="Brinkhoff T."/>
            <person name="Daniel R."/>
        </authorList>
    </citation>
    <scope>NUCLEOTIDE SEQUENCE [LARGE SCALE GENOMIC DNA]</scope>
    <source>
        <strain evidence="7 8">LMG25392</strain>
    </source>
</reference>
<evidence type="ECO:0000313" key="8">
    <source>
        <dbReference type="Proteomes" id="UP001218412"/>
    </source>
</evidence>
<evidence type="ECO:0000256" key="5">
    <source>
        <dbReference type="ARBA" id="ARBA00023136"/>
    </source>
</evidence>
<dbReference type="SUPFAM" id="SSF53448">
    <property type="entry name" value="Nucleotide-diphospho-sugar transferases"/>
    <property type="match status" value="1"/>
</dbReference>
<sequence>MSRALDKDIAIVIPARNEARRIGVALRALAGQSPDRVRVFVMINNTTDATARVARRQAARCGLDLTIVQRSLDPGEGVGAARRIGCAAALRGMPGLRHILNTDADCIAAPDWVARNLAHLQRADAVCGRIEPISSEAEVLAQMDPVAARNEGIYAALVREFHARHAPHCAHLGGTHGQAAGASLAVTRAAYLAAGGFAPQPCGEDRDLVRRLGQTRRRIVHADDVIVQASCRLTGRAQGGMSDALRWRVAGGDYLVDDGLPRADTLLSALKTGTLGAWPPLVSGQDRLLASELPRHIDMLSAWLNDGHMPAGPPCSESSAAGSPSRAFATAAKG</sequence>
<evidence type="ECO:0000256" key="3">
    <source>
        <dbReference type="ARBA" id="ARBA00022676"/>
    </source>
</evidence>
<dbReference type="EMBL" id="CP067134">
    <property type="protein sequence ID" value="WCR10685.1"/>
    <property type="molecule type" value="Genomic_DNA"/>
</dbReference>
<keyword evidence="2" id="KW-1003">Cell membrane</keyword>
<dbReference type="Pfam" id="PF13641">
    <property type="entry name" value="Glyco_tranf_2_3"/>
    <property type="match status" value="1"/>
</dbReference>
<name>A0ABY7SUH7_9RHOB</name>
<evidence type="ECO:0000256" key="1">
    <source>
        <dbReference type="ARBA" id="ARBA00004236"/>
    </source>
</evidence>
<dbReference type="Proteomes" id="UP001218412">
    <property type="component" value="Chromosome"/>
</dbReference>
<dbReference type="CDD" id="cd00761">
    <property type="entry name" value="Glyco_tranf_GTA_type"/>
    <property type="match status" value="1"/>
</dbReference>
<accession>A0ABY7SUH7</accession>
<evidence type="ECO:0000313" key="7">
    <source>
        <dbReference type="EMBL" id="WCR10685.1"/>
    </source>
</evidence>
<comment type="subcellular location">
    <subcellularLocation>
        <location evidence="1">Cell membrane</location>
    </subcellularLocation>
</comment>
<dbReference type="InterPro" id="IPR029044">
    <property type="entry name" value="Nucleotide-diphossugar_trans"/>
</dbReference>
<gene>
    <name evidence="7" type="ORF">JHW45_16870</name>
</gene>